<evidence type="ECO:0000256" key="6">
    <source>
        <dbReference type="SAM" id="MobiDB-lite"/>
    </source>
</evidence>
<evidence type="ECO:0000256" key="3">
    <source>
        <dbReference type="ARBA" id="ARBA00022490"/>
    </source>
</evidence>
<dbReference type="PANTHER" id="PTHR47286">
    <property type="entry name" value="F3I6.9 PROTEIN"/>
    <property type="match status" value="1"/>
</dbReference>
<evidence type="ECO:0000256" key="2">
    <source>
        <dbReference type="ARBA" id="ARBA00005885"/>
    </source>
</evidence>
<evidence type="ECO:0000313" key="8">
    <source>
        <dbReference type="EMBL" id="MBX18574.1"/>
    </source>
</evidence>
<evidence type="ECO:0000259" key="7">
    <source>
        <dbReference type="Pfam" id="PF06886"/>
    </source>
</evidence>
<dbReference type="AlphaFoldDB" id="A0A2P2LKT2"/>
<proteinExistence type="inferred from homology"/>
<dbReference type="EMBL" id="GGEC01038090">
    <property type="protein sequence ID" value="MBX18574.1"/>
    <property type="molecule type" value="Transcribed_RNA"/>
</dbReference>
<feature type="compositionally biased region" description="Polar residues" evidence="6">
    <location>
        <begin position="242"/>
        <end position="252"/>
    </location>
</feature>
<dbReference type="EMBL" id="GGEC01038089">
    <property type="protein sequence ID" value="MBX18573.1"/>
    <property type="molecule type" value="Transcribed_RNA"/>
</dbReference>
<comment type="subcellular location">
    <subcellularLocation>
        <location evidence="1">Cytoplasm</location>
        <location evidence="1">Cytoskeleton</location>
    </subcellularLocation>
</comment>
<keyword evidence="5" id="KW-0206">Cytoskeleton</keyword>
<feature type="compositionally biased region" description="Polar residues" evidence="6">
    <location>
        <begin position="343"/>
        <end position="359"/>
    </location>
</feature>
<organism evidence="8">
    <name type="scientific">Rhizophora mucronata</name>
    <name type="common">Asiatic mangrove</name>
    <dbReference type="NCBI Taxonomy" id="61149"/>
    <lineage>
        <taxon>Eukaryota</taxon>
        <taxon>Viridiplantae</taxon>
        <taxon>Streptophyta</taxon>
        <taxon>Embryophyta</taxon>
        <taxon>Tracheophyta</taxon>
        <taxon>Spermatophyta</taxon>
        <taxon>Magnoliopsida</taxon>
        <taxon>eudicotyledons</taxon>
        <taxon>Gunneridae</taxon>
        <taxon>Pentapetalae</taxon>
        <taxon>rosids</taxon>
        <taxon>fabids</taxon>
        <taxon>Malpighiales</taxon>
        <taxon>Rhizophoraceae</taxon>
        <taxon>Rhizophora</taxon>
    </lineage>
</organism>
<feature type="compositionally biased region" description="Basic and acidic residues" evidence="6">
    <location>
        <begin position="188"/>
        <end position="220"/>
    </location>
</feature>
<feature type="region of interest" description="Disordered" evidence="6">
    <location>
        <begin position="343"/>
        <end position="426"/>
    </location>
</feature>
<dbReference type="InterPro" id="IPR027329">
    <property type="entry name" value="TPX2_C"/>
</dbReference>
<feature type="compositionally biased region" description="Basic and acidic residues" evidence="6">
    <location>
        <begin position="133"/>
        <end position="158"/>
    </location>
</feature>
<protein>
    <submittedName>
        <fullName evidence="8">Uncharacterized protein LOC8270369</fullName>
    </submittedName>
</protein>
<sequence length="443" mass="48962">MGETAASNPALQLSVSFGRFENDSLSWEKWSSFSPNKYLEEVEKCATPGSVAQKKAYFEAHYQKIAARKAAELLDQEKQMDYDSLRSDEHDNRDVLGKTRGTESEIDTSNSQTSDEKVTEKTELNGEMDTGDVDEHNQDAEIKKEHEDSPAEVVKEEQDGSMDVPKSNILEEATLLNVEETTTVGPQEMKKLPKNSEKEAESIPKDKDKVEKLNHPKESQKGTPISKVRDMPRGKKKLVSPVTKSPQVSTPKVSKPVLNPSALSGSRSSTKKVIGSSITRSKVPSAGESKKMAPKSLHTSLRLDSPRHDPASLTATRKPLIMEKMGDKDIVKRAFKTFQNNFNQLKSSSQDKSMGSKQVPTKGKEAKVSTSLTPRKENGGFVKAGGLDKRNAKEAPSFVLTSDERTDKRQEFPKKLSERPNAKVAESTCLRAKSKVGSKTLRI</sequence>
<keyword evidence="3" id="KW-0963">Cytoplasm</keyword>
<feature type="compositionally biased region" description="Basic and acidic residues" evidence="6">
    <location>
        <begin position="402"/>
        <end position="421"/>
    </location>
</feature>
<evidence type="ECO:0000256" key="4">
    <source>
        <dbReference type="ARBA" id="ARBA00022701"/>
    </source>
</evidence>
<comment type="similarity">
    <text evidence="2">Belongs to the TPX2 family.</text>
</comment>
<accession>A0A2P2LKT2</accession>
<dbReference type="Pfam" id="PF06886">
    <property type="entry name" value="TPX2"/>
    <property type="match status" value="1"/>
</dbReference>
<dbReference type="PANTHER" id="PTHR47286:SF2">
    <property type="entry name" value="F3I6.9 PROTEIN"/>
    <property type="match status" value="1"/>
</dbReference>
<keyword evidence="4" id="KW-0493">Microtubule</keyword>
<feature type="region of interest" description="Disordered" evidence="6">
    <location>
        <begin position="82"/>
        <end position="320"/>
    </location>
</feature>
<feature type="compositionally biased region" description="Basic and acidic residues" evidence="6">
    <location>
        <begin position="114"/>
        <end position="124"/>
    </location>
</feature>
<name>A0A2P2LKT2_RHIMU</name>
<evidence type="ECO:0000256" key="1">
    <source>
        <dbReference type="ARBA" id="ARBA00004245"/>
    </source>
</evidence>
<feature type="compositionally biased region" description="Basic and acidic residues" evidence="6">
    <location>
        <begin position="82"/>
        <end position="103"/>
    </location>
</feature>
<evidence type="ECO:0000256" key="5">
    <source>
        <dbReference type="ARBA" id="ARBA00023212"/>
    </source>
</evidence>
<feature type="domain" description="TPX2 C-terminal" evidence="7">
    <location>
        <begin position="398"/>
        <end position="436"/>
    </location>
</feature>
<reference evidence="8" key="1">
    <citation type="submission" date="2018-02" db="EMBL/GenBank/DDBJ databases">
        <title>Rhizophora mucronata_Transcriptome.</title>
        <authorList>
            <person name="Meera S.P."/>
            <person name="Sreeshan A."/>
            <person name="Augustine A."/>
        </authorList>
    </citation>
    <scope>NUCLEOTIDE SEQUENCE</scope>
    <source>
        <tissue evidence="8">Leaf</tissue>
    </source>
</reference>